<proteinExistence type="predicted"/>
<protein>
    <submittedName>
        <fullName evidence="3">Uncharacterized protein</fullName>
    </submittedName>
</protein>
<comment type="caution">
    <text evidence="3">The sequence shown here is derived from an EMBL/GenBank/DDBJ whole genome shotgun (WGS) entry which is preliminary data.</text>
</comment>
<dbReference type="OrthoDB" id="126945at2759"/>
<dbReference type="Proteomes" id="UP000294530">
    <property type="component" value="Unassembled WGS sequence"/>
</dbReference>
<name>A0A976FMX5_BRELC</name>
<dbReference type="EMBL" id="SHOA02000007">
    <property type="protein sequence ID" value="TDH69683.1"/>
    <property type="molecule type" value="Genomic_DNA"/>
</dbReference>
<feature type="transmembrane region" description="Helical" evidence="2">
    <location>
        <begin position="12"/>
        <end position="34"/>
    </location>
</feature>
<dbReference type="RefSeq" id="XP_067819182.1">
    <property type="nucleotide sequence ID" value="XM_067960484.1"/>
</dbReference>
<dbReference type="GeneID" id="94346155"/>
<keyword evidence="4" id="KW-1185">Reference proteome</keyword>
<gene>
    <name evidence="3" type="ORF">CCR75_002387</name>
</gene>
<keyword evidence="2" id="KW-0472">Membrane</keyword>
<reference evidence="3 4" key="1">
    <citation type="journal article" date="2021" name="Genome Biol.">
        <title>AFLAP: assembly-free linkage analysis pipeline using k-mers from genome sequencing data.</title>
        <authorList>
            <person name="Fletcher K."/>
            <person name="Zhang L."/>
            <person name="Gil J."/>
            <person name="Han R."/>
            <person name="Cavanaugh K."/>
            <person name="Michelmore R."/>
        </authorList>
    </citation>
    <scope>NUCLEOTIDE SEQUENCE [LARGE SCALE GENOMIC DNA]</scope>
    <source>
        <strain evidence="3 4">SF5</strain>
    </source>
</reference>
<keyword evidence="2" id="KW-0812">Transmembrane</keyword>
<feature type="region of interest" description="Disordered" evidence="1">
    <location>
        <begin position="149"/>
        <end position="170"/>
    </location>
</feature>
<accession>A0A976FMX5</accession>
<evidence type="ECO:0000313" key="4">
    <source>
        <dbReference type="Proteomes" id="UP000294530"/>
    </source>
</evidence>
<sequence>MSQDTRVATILNSYFIAVMHLPSALFTAAMALFVDANPTSYVKPLLVSPDDQDSTILNANTVPERPRLLFSDPLLVDPTSALFNPINSNDQDLIRPKPIAFSTMSDPSDHDALRVVSDTASSATPSPFNSDDQGPECYMTRFIAERPYFSDSGAQRRDPDSFSSSKPHLESLKDHNASRFKSSVFSSNSKNIIYGALSSNSSSAKTRLVKSDHQNWMHSKASETKRLLMPDGLPFLEEATEFAEKFLEHFSTINKADIPASAYAQIERSLRDETPIPRINEKLIKYLYFPKYPWVERELTLRNKILDPYRFDYFDFYHHYSIDLINPADVCKEAFKDLDGLPMTFWPLKSIFEYIDFVRDDVFFKNYGFIISKNILKLRDDIDWVDFLTANQPEYLTSTIVRLKNSLWMKWINEFKSPADIGELLNVASNAKYQPILDGYKNFIKNGGYTEFPRSEYLKFVTGDTRFFDQTEPDGTKLLPLYVDYVATYSEANPTEPMNLFPLLRTRFTEGQVSKMIYMCQDPKAAEEGKKALNAYWIATYSTSGLFDRLNLSSIKNKKYHWSVLSSFIDYLISKTLLSDSKHEYNVLIEKYGLKKVITLTYAATADLEDHSKDFLRQELLKYTKEENLDLKTEILNVLGLESHNNQELLALIVVSVAEYNKKHPQEPLDLLAVLKACNYDKDVVKAVLACKEIKDPDIAKIIKAELMDNMLKAGTPPAKLCTDLVVPLDPKASTYQWALIFLEDYCKKCKNAGLEGNTNWENILTTTVPSRKLIRLSLLDATGPIQQDLAILQKKIPKLHKIQKISPSTVIEILQADKIVPIETKRMDFWVAYFDFYRRHNSVSSNFMIKGFFNPSRLSTAISDSEINRINELHVSAKVNPAAKQLFNALERKWFYDLRTEGATFESQLEILNLKMKNPDIAKDYYAFYHKIDKKVQIITKMDIEKQLRHFVEMAEDLDKDVLSDPWDPYELLQATVSKYDLAMIITASQKNEPSETIVDNAAMKMFKQFHASIKMGTFEDLVDLLELHKIAQEKDTLFSSLEWACLLDHIDQVKNNRFVIVDTIKFLKQYFDMEALVSLFPTLGKDSRTRHIIQPLVDDLATLDDNKDPEEVLRILQFNVENSQSEDITLFCMRAKVWMSFVTSYRKTIGNSFSAMKSLRKVYGDKKLAAMLAKAENTPGFRELAKHLQDEFLRALLNHDLPIENIKNKRPTTRAKPVADDSSLQTLLSDYHALRRDIHNMLRMPQEMTLEGLSGTIETVENWYNVGPNLEHLSKYSILRTRFGESEIADLVKRGRNSHLKNIQKMASTIYHDQISCNFSPETTSQILYQGSNKDLDFSSSAQLVTLQTHINSFNAYYPNSDRTLYTVLKDLTGGDEKAIIQEFIINAGEFSDEIPLQLWKEQMQRWINRELDPSIAFEMLPTMPVRKWPVFFKVQYLVHYLTHFNAATSKSRLEINNLYEIPDLKLTRRDSAPSLFLENSMLVVVSHVLGIPKDQIRKWLRYISFLSSENPTFKIEWDSVTVLRCFFPDDKLKLKLQKVAEDLRYETHAKTLLNDLNQVLFKAHHDKITEYLSSTSNLKVENKAFFAQPQMKFLSSDVELFNKLYPDKPTTLNAVLKAVLKEDDATFLQRVLSALDNDDSKEIVLRLYEEELQFWLKKKTPPTDFFNYLEGLNDLKFLIMVQYSFDFIQMIPKDDYAATITKLGAFEDAWKICTLEALRKEVKFDDAILIDKLEKFIEAKDTWNLKYTSGDKLPVKKNKQVTSALTDTILNEFGVVKDSKKKLFLIWVKYIDALHGETSAFRIKLDSKTLARSFFTPAEEEAIKAVRRTKTNVSKRLR</sequence>
<evidence type="ECO:0000313" key="3">
    <source>
        <dbReference type="EMBL" id="TDH69683.1"/>
    </source>
</evidence>
<evidence type="ECO:0000256" key="2">
    <source>
        <dbReference type="SAM" id="Phobius"/>
    </source>
</evidence>
<evidence type="ECO:0000256" key="1">
    <source>
        <dbReference type="SAM" id="MobiDB-lite"/>
    </source>
</evidence>
<keyword evidence="2" id="KW-1133">Transmembrane helix</keyword>
<organism evidence="3 4">
    <name type="scientific">Bremia lactucae</name>
    <name type="common">Lettuce downy mildew</name>
    <dbReference type="NCBI Taxonomy" id="4779"/>
    <lineage>
        <taxon>Eukaryota</taxon>
        <taxon>Sar</taxon>
        <taxon>Stramenopiles</taxon>
        <taxon>Oomycota</taxon>
        <taxon>Peronosporomycetes</taxon>
        <taxon>Peronosporales</taxon>
        <taxon>Peronosporaceae</taxon>
        <taxon>Bremia</taxon>
    </lineage>
</organism>
<dbReference type="KEGG" id="blac:94346155"/>